<evidence type="ECO:0000313" key="7">
    <source>
        <dbReference type="Proteomes" id="UP000558113"/>
    </source>
</evidence>
<protein>
    <submittedName>
        <fullName evidence="6">TetR family transcriptional regulator</fullName>
    </submittedName>
</protein>
<proteinExistence type="predicted"/>
<dbReference type="GO" id="GO:0000976">
    <property type="term" value="F:transcription cis-regulatory region binding"/>
    <property type="evidence" value="ECO:0007669"/>
    <property type="project" value="TreeGrafter"/>
</dbReference>
<dbReference type="Pfam" id="PF00440">
    <property type="entry name" value="TetR_N"/>
    <property type="match status" value="1"/>
</dbReference>
<dbReference type="SUPFAM" id="SSF46689">
    <property type="entry name" value="Homeodomain-like"/>
    <property type="match status" value="1"/>
</dbReference>
<dbReference type="InterPro" id="IPR009057">
    <property type="entry name" value="Homeodomain-like_sf"/>
</dbReference>
<dbReference type="PANTHER" id="PTHR30055:SF234">
    <property type="entry name" value="HTH-TYPE TRANSCRIPTIONAL REGULATOR BETI"/>
    <property type="match status" value="1"/>
</dbReference>
<dbReference type="InterPro" id="IPR050109">
    <property type="entry name" value="HTH-type_TetR-like_transc_reg"/>
</dbReference>
<evidence type="ECO:0000256" key="1">
    <source>
        <dbReference type="ARBA" id="ARBA00023015"/>
    </source>
</evidence>
<dbReference type="SUPFAM" id="SSF48498">
    <property type="entry name" value="Tetracyclin repressor-like, C-terminal domain"/>
    <property type="match status" value="1"/>
</dbReference>
<name>A0A7X5BUT8_9BACL</name>
<dbReference type="OrthoDB" id="2373640at2"/>
<dbReference type="EMBL" id="JAAAMU010000001">
    <property type="protein sequence ID" value="NBC67728.1"/>
    <property type="molecule type" value="Genomic_DNA"/>
</dbReference>
<dbReference type="Proteomes" id="UP000558113">
    <property type="component" value="Unassembled WGS sequence"/>
</dbReference>
<feature type="domain" description="HTH tetR-type" evidence="5">
    <location>
        <begin position="10"/>
        <end position="70"/>
    </location>
</feature>
<dbReference type="RefSeq" id="WP_161693794.1">
    <property type="nucleotide sequence ID" value="NZ_JAAAMU010000001.1"/>
</dbReference>
<keyword evidence="1" id="KW-0805">Transcription regulation</keyword>
<dbReference type="InterPro" id="IPR001647">
    <property type="entry name" value="HTH_TetR"/>
</dbReference>
<evidence type="ECO:0000256" key="2">
    <source>
        <dbReference type="ARBA" id="ARBA00023125"/>
    </source>
</evidence>
<evidence type="ECO:0000256" key="4">
    <source>
        <dbReference type="PROSITE-ProRule" id="PRU00335"/>
    </source>
</evidence>
<dbReference type="GO" id="GO:0003700">
    <property type="term" value="F:DNA-binding transcription factor activity"/>
    <property type="evidence" value="ECO:0007669"/>
    <property type="project" value="TreeGrafter"/>
</dbReference>
<dbReference type="AlphaFoldDB" id="A0A7X5BUT8"/>
<dbReference type="InterPro" id="IPR036271">
    <property type="entry name" value="Tet_transcr_reg_TetR-rel_C_sf"/>
</dbReference>
<feature type="DNA-binding region" description="H-T-H motif" evidence="4">
    <location>
        <begin position="33"/>
        <end position="52"/>
    </location>
</feature>
<reference evidence="6 7" key="1">
    <citation type="submission" date="2020-01" db="EMBL/GenBank/DDBJ databases">
        <title>Paenibacillus soybeanensis sp. nov. isolated from the nodules of soybean (Glycine max(L.) Merr).</title>
        <authorList>
            <person name="Wang H."/>
        </authorList>
    </citation>
    <scope>NUCLEOTIDE SEQUENCE [LARGE SCALE GENOMIC DNA]</scope>
    <source>
        <strain evidence="6 7">DSM 23054</strain>
    </source>
</reference>
<comment type="caution">
    <text evidence="6">The sequence shown here is derived from an EMBL/GenBank/DDBJ whole genome shotgun (WGS) entry which is preliminary data.</text>
</comment>
<keyword evidence="3" id="KW-0804">Transcription</keyword>
<dbReference type="PANTHER" id="PTHR30055">
    <property type="entry name" value="HTH-TYPE TRANSCRIPTIONAL REGULATOR RUTR"/>
    <property type="match status" value="1"/>
</dbReference>
<accession>A0A7X5BUT8</accession>
<evidence type="ECO:0000256" key="3">
    <source>
        <dbReference type="ARBA" id="ARBA00023163"/>
    </source>
</evidence>
<evidence type="ECO:0000313" key="6">
    <source>
        <dbReference type="EMBL" id="NBC67728.1"/>
    </source>
</evidence>
<dbReference type="Gene3D" id="1.10.357.10">
    <property type="entry name" value="Tetracycline Repressor, domain 2"/>
    <property type="match status" value="1"/>
</dbReference>
<dbReference type="PROSITE" id="PS50977">
    <property type="entry name" value="HTH_TETR_2"/>
    <property type="match status" value="1"/>
</dbReference>
<gene>
    <name evidence="6" type="ORF">GT003_01830</name>
</gene>
<keyword evidence="2 4" id="KW-0238">DNA-binding</keyword>
<keyword evidence="7" id="KW-1185">Reference proteome</keyword>
<sequence>MSTDSEHIRDERREQIKKAALKVFAQYGLIGTKMSMIAKEAKISDGLSYRYFKSKDEILTELVQSAVDGSNEAFAFIGSMPGTPVEKLRVLAQEILQEDNHSFILMQQVFAAREVPAEVARIIADYDPMSIIGALTPIVAEGQKNGQFIEGDARELANWYLTALVGLMNVNTSEYEFYSRPTPEFMLRLLLKH</sequence>
<dbReference type="PRINTS" id="PR00455">
    <property type="entry name" value="HTHTETR"/>
</dbReference>
<evidence type="ECO:0000259" key="5">
    <source>
        <dbReference type="PROSITE" id="PS50977"/>
    </source>
</evidence>
<organism evidence="6 7">
    <name type="scientific">Paenibacillus sacheonensis</name>
    <dbReference type="NCBI Taxonomy" id="742054"/>
    <lineage>
        <taxon>Bacteria</taxon>
        <taxon>Bacillati</taxon>
        <taxon>Bacillota</taxon>
        <taxon>Bacilli</taxon>
        <taxon>Bacillales</taxon>
        <taxon>Paenibacillaceae</taxon>
        <taxon>Paenibacillus</taxon>
    </lineage>
</organism>